<keyword evidence="1" id="KW-1133">Transmembrane helix</keyword>
<keyword evidence="1" id="KW-0812">Transmembrane</keyword>
<name>A0A1X3JH12_ECOLX</name>
<dbReference type="RefSeq" id="WP_000606419.1">
    <property type="nucleotide sequence ID" value="NZ_ADJB01000057.1"/>
</dbReference>
<comment type="caution">
    <text evidence="2">The sequence shown here is derived from an EMBL/GenBank/DDBJ whole genome shotgun (WGS) entry which is preliminary data.</text>
</comment>
<accession>A0A1X3JH12</accession>
<keyword evidence="1" id="KW-0472">Membrane</keyword>
<evidence type="ECO:0000313" key="3">
    <source>
        <dbReference type="Proteomes" id="UP000193045"/>
    </source>
</evidence>
<feature type="transmembrane region" description="Helical" evidence="1">
    <location>
        <begin position="199"/>
        <end position="221"/>
    </location>
</feature>
<dbReference type="AlphaFoldDB" id="A0A1X3JH12"/>
<gene>
    <name evidence="2" type="ORF">ECVG_04753</name>
</gene>
<reference evidence="2 3" key="1">
    <citation type="submission" date="2010-04" db="EMBL/GenBank/DDBJ databases">
        <title>The Genome Sequence of Escherichia coli H386.</title>
        <authorList>
            <consortium name="The Broad Institute Genome Sequencing Platform"/>
            <consortium name="The Broad Institute Genome Sequencing Center for Infectious Disease"/>
            <person name="Feldgarden M."/>
            <person name="Gordon D.M."/>
            <person name="Johnson J.R."/>
            <person name="Johnston B.D."/>
            <person name="Young S."/>
            <person name="Zeng Q."/>
            <person name="Koehrsen M."/>
            <person name="Alvarado L."/>
            <person name="Berlin A.M."/>
            <person name="Borenstein D."/>
            <person name="Chapman S.B."/>
            <person name="Chen Z."/>
            <person name="Engels R."/>
            <person name="Freedman E."/>
            <person name="Gellesch M."/>
            <person name="Goldberg J."/>
            <person name="Griggs A."/>
            <person name="Gujja S."/>
            <person name="Heilman E.R."/>
            <person name="Heiman D.I."/>
            <person name="Hepburn T.A."/>
            <person name="Howarth C."/>
            <person name="Jen D."/>
            <person name="Larson L."/>
            <person name="Mehta T."/>
            <person name="Park D."/>
            <person name="Pearson M."/>
            <person name="Richards J."/>
            <person name="Roberts A."/>
            <person name="Saif S."/>
            <person name="Shea T.D."/>
            <person name="Shenoy N."/>
            <person name="Sisk P."/>
            <person name="Stolte C."/>
            <person name="Sykes S.N."/>
            <person name="Walk T."/>
            <person name="White J."/>
            <person name="Yandava C."/>
            <person name="Haas B."/>
            <person name="Henn M.R."/>
            <person name="Nusbaum C."/>
            <person name="Birren B."/>
        </authorList>
    </citation>
    <scope>NUCLEOTIDE SEQUENCE [LARGE SCALE GENOMIC DNA]</scope>
    <source>
        <strain evidence="2 3">H386</strain>
    </source>
</reference>
<dbReference type="Proteomes" id="UP000193045">
    <property type="component" value="Unassembled WGS sequence"/>
</dbReference>
<protein>
    <submittedName>
        <fullName evidence="2">Uncharacterized protein</fullName>
    </submittedName>
</protein>
<sequence length="225" mass="25191">MINDKSFNIENIISDIFKETRLKISKDDPVLSIILMHEKILEHALTQLKNSNQIATERLSHDISSIRDAINALPDAIDEKTSELQHAAVALHDEFQESKGEIKGSLEEARINATEKLAESAKELQLNITKVAEKTTETIESANKIISAIDTNLAEINKKALANYVNDIRSLEKKGESISKNIDTAINNAFKSSVKSFKFYCGAALFISTVLQFTMWGFFLYKLLT</sequence>
<evidence type="ECO:0000313" key="2">
    <source>
        <dbReference type="EMBL" id="OSL09560.1"/>
    </source>
</evidence>
<organism evidence="2 3">
    <name type="scientific">Escherichia coli H386</name>
    <dbReference type="NCBI Taxonomy" id="656397"/>
    <lineage>
        <taxon>Bacteria</taxon>
        <taxon>Pseudomonadati</taxon>
        <taxon>Pseudomonadota</taxon>
        <taxon>Gammaproteobacteria</taxon>
        <taxon>Enterobacterales</taxon>
        <taxon>Enterobacteriaceae</taxon>
        <taxon>Escherichia</taxon>
    </lineage>
</organism>
<dbReference type="EMBL" id="ADJB01000057">
    <property type="protein sequence ID" value="OSL09560.1"/>
    <property type="molecule type" value="Genomic_DNA"/>
</dbReference>
<evidence type="ECO:0000256" key="1">
    <source>
        <dbReference type="SAM" id="Phobius"/>
    </source>
</evidence>
<proteinExistence type="predicted"/>